<keyword evidence="4" id="KW-1185">Reference proteome</keyword>
<organism evidence="3 4">
    <name type="scientific">Streptomyces chiangmaiensis</name>
    <dbReference type="NCBI Taxonomy" id="766497"/>
    <lineage>
        <taxon>Bacteria</taxon>
        <taxon>Bacillati</taxon>
        <taxon>Actinomycetota</taxon>
        <taxon>Actinomycetes</taxon>
        <taxon>Kitasatosporales</taxon>
        <taxon>Streptomycetaceae</taxon>
        <taxon>Streptomyces</taxon>
    </lineage>
</organism>
<name>A0ABU7FXL6_9ACTN</name>
<keyword evidence="3" id="KW-0695">RNA-directed DNA polymerase</keyword>
<accession>A0ABU7FXL6</accession>
<dbReference type="InterPro" id="IPR043502">
    <property type="entry name" value="DNA/RNA_pol_sf"/>
</dbReference>
<dbReference type="PANTHER" id="PTHR34047">
    <property type="entry name" value="NUCLEAR INTRON MATURASE 1, MITOCHONDRIAL-RELATED"/>
    <property type="match status" value="1"/>
</dbReference>
<dbReference type="Pfam" id="PF01348">
    <property type="entry name" value="Intron_maturas2"/>
    <property type="match status" value="1"/>
</dbReference>
<proteinExistence type="predicted"/>
<evidence type="ECO:0000259" key="2">
    <source>
        <dbReference type="PROSITE" id="PS50878"/>
    </source>
</evidence>
<dbReference type="Pfam" id="PF00078">
    <property type="entry name" value="RVT_1"/>
    <property type="match status" value="1"/>
</dbReference>
<feature type="domain" description="Reverse transcriptase" evidence="2">
    <location>
        <begin position="68"/>
        <end position="353"/>
    </location>
</feature>
<evidence type="ECO:0000256" key="1">
    <source>
        <dbReference type="SAM" id="MobiDB-lite"/>
    </source>
</evidence>
<feature type="region of interest" description="Disordered" evidence="1">
    <location>
        <begin position="262"/>
        <end position="283"/>
    </location>
</feature>
<dbReference type="CDD" id="cd01651">
    <property type="entry name" value="RT_G2_intron"/>
    <property type="match status" value="1"/>
</dbReference>
<dbReference type="PROSITE" id="PS50878">
    <property type="entry name" value="RT_POL"/>
    <property type="match status" value="1"/>
</dbReference>
<dbReference type="PANTHER" id="PTHR34047:SF8">
    <property type="entry name" value="PROTEIN YKFC"/>
    <property type="match status" value="1"/>
</dbReference>
<dbReference type="GO" id="GO:0003964">
    <property type="term" value="F:RNA-directed DNA polymerase activity"/>
    <property type="evidence" value="ECO:0007669"/>
    <property type="project" value="UniProtKB-KW"/>
</dbReference>
<comment type="caution">
    <text evidence="3">The sequence shown here is derived from an EMBL/GenBank/DDBJ whole genome shotgun (WGS) entry which is preliminary data.</text>
</comment>
<gene>
    <name evidence="3" type="ORF">VXC91_45415</name>
</gene>
<dbReference type="SUPFAM" id="SSF56672">
    <property type="entry name" value="DNA/RNA polymerases"/>
    <property type="match status" value="1"/>
</dbReference>
<dbReference type="InterPro" id="IPR000477">
    <property type="entry name" value="RT_dom"/>
</dbReference>
<sequence>MQSAETVLGVLRERGRKGLPCTELYRQLFNPQIYLLAYGRIYSNKGSMTPGTTRETVDGMSRAKIDRIIDAMRHERYRFSPARRTYIPKKNGKLRPLGLPTWSDKLVGEVVRLLLEAYYEPRFSDRSHGFRPNRGCHTALREVANTWAGTTWFIEGDIADCFGSLEHHRMIEILSGKIRDNRFLRLLRNMLQAGYLEDWVFNATLSGAPQGGCASPVLSNIYLHRLDEFVETVLIPEYTRGARRARNPAYLKVANALARARRRGDREETRQLRDRMRTLPSSDTHDPEYRRLRYVRYCDDHLLGFTGPKAEAEEIKQRLTTFLREDLKLELSQSKTLITHARTSRARFLGYEISVQHDDKQRTKRGQRAVNGAISLHVPTSMIKAKIALYSKRGKPARRSQVINFSDHDIVRIYGAEYRGVVQYYLLAGDVRRLHRLRWVMLTSMLKTLASKHHTSVRRIAARHKAKIQTPHGPRTCFEAIVERGKGSRPLVARFGGIPLRRQKNAVIT</sequence>
<feature type="non-terminal residue" evidence="3">
    <location>
        <position position="509"/>
    </location>
</feature>
<keyword evidence="3" id="KW-0808">Transferase</keyword>
<dbReference type="InterPro" id="IPR024937">
    <property type="entry name" value="Domain_X"/>
</dbReference>
<dbReference type="EMBL" id="JAYWVC010000547">
    <property type="protein sequence ID" value="MED7828876.1"/>
    <property type="molecule type" value="Genomic_DNA"/>
</dbReference>
<evidence type="ECO:0000313" key="4">
    <source>
        <dbReference type="Proteomes" id="UP001333996"/>
    </source>
</evidence>
<keyword evidence="3" id="KW-0548">Nucleotidyltransferase</keyword>
<dbReference type="InterPro" id="IPR051083">
    <property type="entry name" value="GrpII_Intron_Splice-Mob/Def"/>
</dbReference>
<dbReference type="RefSeq" id="WP_329513179.1">
    <property type="nucleotide sequence ID" value="NZ_JAYWVC010000547.1"/>
</dbReference>
<feature type="compositionally biased region" description="Basic and acidic residues" evidence="1">
    <location>
        <begin position="264"/>
        <end position="283"/>
    </location>
</feature>
<dbReference type="Proteomes" id="UP001333996">
    <property type="component" value="Unassembled WGS sequence"/>
</dbReference>
<reference evidence="3" key="1">
    <citation type="submission" date="2024-01" db="EMBL/GenBank/DDBJ databases">
        <title>First draft genome sequence data of TA4-1, the type strain of Gram-positive actinobacterium Streptomyces chiangmaiensis.</title>
        <authorList>
            <person name="Yasawong M."/>
            <person name="Nantapong N."/>
        </authorList>
    </citation>
    <scope>NUCLEOTIDE SEQUENCE</scope>
    <source>
        <strain evidence="3">TA4-1</strain>
    </source>
</reference>
<protein>
    <submittedName>
        <fullName evidence="3">Reverse transcriptase domain-containing protein</fullName>
    </submittedName>
</protein>
<evidence type="ECO:0000313" key="3">
    <source>
        <dbReference type="EMBL" id="MED7828876.1"/>
    </source>
</evidence>